<evidence type="ECO:0000256" key="2">
    <source>
        <dbReference type="ARBA" id="ARBA00022614"/>
    </source>
</evidence>
<protein>
    <submittedName>
        <fullName evidence="9">Receptor kinase-like protein Xa21</fullName>
    </submittedName>
</protein>
<proteinExistence type="predicted"/>
<gene>
    <name evidence="9" type="primary">LOC140005449</name>
</gene>
<dbReference type="InterPro" id="IPR051809">
    <property type="entry name" value="Plant_receptor-like_S/T_kinase"/>
</dbReference>
<dbReference type="InterPro" id="IPR011009">
    <property type="entry name" value="Kinase-like_dom_sf"/>
</dbReference>
<organism evidence="8 9">
    <name type="scientific">Coffea arabica</name>
    <name type="common">Arabian coffee</name>
    <dbReference type="NCBI Taxonomy" id="13443"/>
    <lineage>
        <taxon>Eukaryota</taxon>
        <taxon>Viridiplantae</taxon>
        <taxon>Streptophyta</taxon>
        <taxon>Embryophyta</taxon>
        <taxon>Tracheophyta</taxon>
        <taxon>Spermatophyta</taxon>
        <taxon>Magnoliopsida</taxon>
        <taxon>eudicotyledons</taxon>
        <taxon>Gunneridae</taxon>
        <taxon>Pentapetalae</taxon>
        <taxon>asterids</taxon>
        <taxon>lamiids</taxon>
        <taxon>Gentianales</taxon>
        <taxon>Rubiaceae</taxon>
        <taxon>Ixoroideae</taxon>
        <taxon>Gardenieae complex</taxon>
        <taxon>Bertiereae - Coffeeae clade</taxon>
        <taxon>Coffeeae</taxon>
        <taxon>Coffea</taxon>
    </lineage>
</organism>
<comment type="subcellular location">
    <subcellularLocation>
        <location evidence="1">Membrane</location>
    </subcellularLocation>
</comment>
<dbReference type="SUPFAM" id="SSF56112">
    <property type="entry name" value="Protein kinase-like (PK-like)"/>
    <property type="match status" value="1"/>
</dbReference>
<evidence type="ECO:0000313" key="9">
    <source>
        <dbReference type="RefSeq" id="XP_071902541.1"/>
    </source>
</evidence>
<keyword evidence="8" id="KW-1185">Reference proteome</keyword>
<evidence type="ECO:0000256" key="1">
    <source>
        <dbReference type="ARBA" id="ARBA00004370"/>
    </source>
</evidence>
<evidence type="ECO:0000313" key="8">
    <source>
        <dbReference type="Proteomes" id="UP001652660"/>
    </source>
</evidence>
<dbReference type="RefSeq" id="XP_071902541.1">
    <property type="nucleotide sequence ID" value="XM_072046440.1"/>
</dbReference>
<dbReference type="PANTHER" id="PTHR27008">
    <property type="entry name" value="OS04G0122200 PROTEIN"/>
    <property type="match status" value="1"/>
</dbReference>
<evidence type="ECO:0000256" key="3">
    <source>
        <dbReference type="ARBA" id="ARBA00022692"/>
    </source>
</evidence>
<reference evidence="9" key="1">
    <citation type="submission" date="2025-08" db="UniProtKB">
        <authorList>
            <consortium name="RefSeq"/>
        </authorList>
    </citation>
    <scope>IDENTIFICATION</scope>
    <source>
        <tissue evidence="9">Leaves</tissue>
    </source>
</reference>
<dbReference type="PANTHER" id="PTHR27008:SF585">
    <property type="entry name" value="PROTEIN KINASE DOMAIN-CONTAINING PROTEIN"/>
    <property type="match status" value="1"/>
</dbReference>
<dbReference type="Proteomes" id="UP001652660">
    <property type="component" value="Chromosome 4e"/>
</dbReference>
<dbReference type="GeneID" id="140005449"/>
<keyword evidence="5 7" id="KW-1133">Transmembrane helix</keyword>
<evidence type="ECO:0000256" key="4">
    <source>
        <dbReference type="ARBA" id="ARBA00022737"/>
    </source>
</evidence>
<dbReference type="Gene3D" id="3.30.200.20">
    <property type="entry name" value="Phosphorylase Kinase, domain 1"/>
    <property type="match status" value="1"/>
</dbReference>
<keyword evidence="2" id="KW-0433">Leucine-rich repeat</keyword>
<evidence type="ECO:0000256" key="5">
    <source>
        <dbReference type="ARBA" id="ARBA00022989"/>
    </source>
</evidence>
<keyword evidence="3 7" id="KW-0812">Transmembrane</keyword>
<evidence type="ECO:0000256" key="6">
    <source>
        <dbReference type="ARBA" id="ARBA00023136"/>
    </source>
</evidence>
<keyword evidence="6 7" id="KW-0472">Membrane</keyword>
<sequence>MHYVPASQTPSIHKSRTKKVLQTKLLVFGVSAIIAGVDLAFLFLRYVQKEKVPNGTNLFSLTAKGRISYCELLQATNGYDESNLLSFGSVYKGILANGICVAIKVFNLQLEYTFKRPENVKSYAVLGTEI</sequence>
<name>A0ABM4U5I1_COFAR</name>
<accession>A0ABM4U5I1</accession>
<keyword evidence="4" id="KW-0677">Repeat</keyword>
<evidence type="ECO:0000256" key="7">
    <source>
        <dbReference type="SAM" id="Phobius"/>
    </source>
</evidence>
<feature type="transmembrane region" description="Helical" evidence="7">
    <location>
        <begin position="25"/>
        <end position="44"/>
    </location>
</feature>